<name>N1QML7_SPHMS</name>
<sequence length="101" mass="11561">MRSSILCVIYALLQGKVSGIIRVEMIIFQLPLTNVFWLVLIVQQQQIRCLYTSPSDFETLGLPRYLLEMISDGVLGALVSRCRWGDGTRNTQLLGYRARWP</sequence>
<organism evidence="1 2">
    <name type="scientific">Sphaerulina musiva (strain SO2202)</name>
    <name type="common">Poplar stem canker fungus</name>
    <name type="synonym">Septoria musiva</name>
    <dbReference type="NCBI Taxonomy" id="692275"/>
    <lineage>
        <taxon>Eukaryota</taxon>
        <taxon>Fungi</taxon>
        <taxon>Dikarya</taxon>
        <taxon>Ascomycota</taxon>
        <taxon>Pezizomycotina</taxon>
        <taxon>Dothideomycetes</taxon>
        <taxon>Dothideomycetidae</taxon>
        <taxon>Mycosphaerellales</taxon>
        <taxon>Mycosphaerellaceae</taxon>
        <taxon>Sphaerulina</taxon>
    </lineage>
</organism>
<gene>
    <name evidence="1" type="ORF">SEPMUDRAFT_146312</name>
</gene>
<accession>N1QML7</accession>
<keyword evidence="2" id="KW-1185">Reference proteome</keyword>
<dbReference type="RefSeq" id="XP_016765339.1">
    <property type="nucleotide sequence ID" value="XM_016903571.1"/>
</dbReference>
<protein>
    <submittedName>
        <fullName evidence="1">Uncharacterized protein</fullName>
    </submittedName>
</protein>
<reference evidence="1 2" key="1">
    <citation type="journal article" date="2012" name="PLoS Pathog.">
        <title>Diverse lifestyles and strategies of plant pathogenesis encoded in the genomes of eighteen Dothideomycetes fungi.</title>
        <authorList>
            <person name="Ohm R.A."/>
            <person name="Feau N."/>
            <person name="Henrissat B."/>
            <person name="Schoch C.L."/>
            <person name="Horwitz B.A."/>
            <person name="Barry K.W."/>
            <person name="Condon B.J."/>
            <person name="Copeland A.C."/>
            <person name="Dhillon B."/>
            <person name="Glaser F."/>
            <person name="Hesse C.N."/>
            <person name="Kosti I."/>
            <person name="LaButti K."/>
            <person name="Lindquist E.A."/>
            <person name="Lucas S."/>
            <person name="Salamov A.A."/>
            <person name="Bradshaw R.E."/>
            <person name="Ciuffetti L."/>
            <person name="Hamelin R.C."/>
            <person name="Kema G.H.J."/>
            <person name="Lawrence C."/>
            <person name="Scott J.A."/>
            <person name="Spatafora J.W."/>
            <person name="Turgeon B.G."/>
            <person name="de Wit P.J.G.M."/>
            <person name="Zhong S."/>
            <person name="Goodwin S.B."/>
            <person name="Grigoriev I.V."/>
        </authorList>
    </citation>
    <scope>NUCLEOTIDE SEQUENCE [LARGE SCALE GENOMIC DNA]</scope>
    <source>
        <strain evidence="1 2">SO2202</strain>
    </source>
</reference>
<dbReference type="GeneID" id="27900708"/>
<dbReference type="AlphaFoldDB" id="N1QML7"/>
<dbReference type="EMBL" id="KB456260">
    <property type="protein sequence ID" value="EMF17218.1"/>
    <property type="molecule type" value="Genomic_DNA"/>
</dbReference>
<feature type="non-terminal residue" evidence="1">
    <location>
        <position position="101"/>
    </location>
</feature>
<proteinExistence type="predicted"/>
<evidence type="ECO:0000313" key="1">
    <source>
        <dbReference type="EMBL" id="EMF17218.1"/>
    </source>
</evidence>
<evidence type="ECO:0000313" key="2">
    <source>
        <dbReference type="Proteomes" id="UP000016931"/>
    </source>
</evidence>
<dbReference type="HOGENOM" id="CLU_2298493_0_0_1"/>
<dbReference type="Proteomes" id="UP000016931">
    <property type="component" value="Unassembled WGS sequence"/>
</dbReference>